<dbReference type="EMBL" id="JAOYFB010000040">
    <property type="protein sequence ID" value="KAK4037544.1"/>
    <property type="molecule type" value="Genomic_DNA"/>
</dbReference>
<protein>
    <submittedName>
        <fullName evidence="2">Uncharacterized protein</fullName>
    </submittedName>
</protein>
<evidence type="ECO:0000313" key="3">
    <source>
        <dbReference type="Proteomes" id="UP001234178"/>
    </source>
</evidence>
<evidence type="ECO:0000256" key="1">
    <source>
        <dbReference type="SAM" id="MobiDB-lite"/>
    </source>
</evidence>
<gene>
    <name evidence="2" type="ORF">OUZ56_029576</name>
</gene>
<sequence length="168" mass="18285">MNRNAIKEARYAPSFVTERPNPITLDNSLPENDQATENTMDTLLSNTPLSADVVISCPPTDEAGSVNVTENVKNLFFSSTIADLIESIYAISPLVKENSGTSLTSTTSTSTTDGVIKSHVSPVDIRPLPQVSQYIQNLSRPKRNSRAGSAKVLTDTPEKNKIELEHQK</sequence>
<organism evidence="2 3">
    <name type="scientific">Daphnia magna</name>
    <dbReference type="NCBI Taxonomy" id="35525"/>
    <lineage>
        <taxon>Eukaryota</taxon>
        <taxon>Metazoa</taxon>
        <taxon>Ecdysozoa</taxon>
        <taxon>Arthropoda</taxon>
        <taxon>Crustacea</taxon>
        <taxon>Branchiopoda</taxon>
        <taxon>Diplostraca</taxon>
        <taxon>Cladocera</taxon>
        <taxon>Anomopoda</taxon>
        <taxon>Daphniidae</taxon>
        <taxon>Daphnia</taxon>
    </lineage>
</organism>
<reference evidence="2 3" key="1">
    <citation type="journal article" date="2023" name="Nucleic Acids Res.">
        <title>The hologenome of Daphnia magna reveals possible DNA methylation and microbiome-mediated evolution of the host genome.</title>
        <authorList>
            <person name="Chaturvedi A."/>
            <person name="Li X."/>
            <person name="Dhandapani V."/>
            <person name="Marshall H."/>
            <person name="Kissane S."/>
            <person name="Cuenca-Cambronero M."/>
            <person name="Asole G."/>
            <person name="Calvet F."/>
            <person name="Ruiz-Romero M."/>
            <person name="Marangio P."/>
            <person name="Guigo R."/>
            <person name="Rago D."/>
            <person name="Mirbahai L."/>
            <person name="Eastwood N."/>
            <person name="Colbourne J.K."/>
            <person name="Zhou J."/>
            <person name="Mallon E."/>
            <person name="Orsini L."/>
        </authorList>
    </citation>
    <scope>NUCLEOTIDE SEQUENCE [LARGE SCALE GENOMIC DNA]</scope>
    <source>
        <strain evidence="2">LRV0_1</strain>
    </source>
</reference>
<keyword evidence="3" id="KW-1185">Reference proteome</keyword>
<name>A0ABR0B784_9CRUS</name>
<feature type="region of interest" description="Disordered" evidence="1">
    <location>
        <begin position="136"/>
        <end position="168"/>
    </location>
</feature>
<feature type="region of interest" description="Disordered" evidence="1">
    <location>
        <begin position="98"/>
        <end position="121"/>
    </location>
</feature>
<proteinExistence type="predicted"/>
<comment type="caution">
    <text evidence="2">The sequence shown here is derived from an EMBL/GenBank/DDBJ whole genome shotgun (WGS) entry which is preliminary data.</text>
</comment>
<evidence type="ECO:0000313" key="2">
    <source>
        <dbReference type="EMBL" id="KAK4037544.1"/>
    </source>
</evidence>
<dbReference type="Proteomes" id="UP001234178">
    <property type="component" value="Unassembled WGS sequence"/>
</dbReference>
<accession>A0ABR0B784</accession>
<feature type="compositionally biased region" description="Low complexity" evidence="1">
    <location>
        <begin position="99"/>
        <end position="112"/>
    </location>
</feature>
<feature type="compositionally biased region" description="Basic and acidic residues" evidence="1">
    <location>
        <begin position="156"/>
        <end position="168"/>
    </location>
</feature>